<evidence type="ECO:0000256" key="3">
    <source>
        <dbReference type="ARBA" id="ARBA00017144"/>
    </source>
</evidence>
<proteinExistence type="inferred from homology"/>
<dbReference type="GO" id="GO:0005524">
    <property type="term" value="F:ATP binding"/>
    <property type="evidence" value="ECO:0007669"/>
    <property type="project" value="UniProtKB-UniRule"/>
</dbReference>
<keyword evidence="6 12" id="KW-0547">Nucleotide-binding</keyword>
<keyword evidence="15" id="KW-1185">Reference proteome</keyword>
<organism evidence="14 15">
    <name type="scientific">Pseudovibrio denitrificans</name>
    <dbReference type="NCBI Taxonomy" id="258256"/>
    <lineage>
        <taxon>Bacteria</taxon>
        <taxon>Pseudomonadati</taxon>
        <taxon>Pseudomonadota</taxon>
        <taxon>Alphaproteobacteria</taxon>
        <taxon>Hyphomicrobiales</taxon>
        <taxon>Stappiaceae</taxon>
        <taxon>Pseudovibrio</taxon>
    </lineage>
</organism>
<dbReference type="AlphaFoldDB" id="A0A1I6XGK4"/>
<name>A0A1I6XGK4_9HYPH</name>
<feature type="binding site" evidence="12">
    <location>
        <begin position="10"/>
        <end position="17"/>
    </location>
    <ligand>
        <name>ATP</name>
        <dbReference type="ChEBI" id="CHEBI:30616"/>
    </ligand>
</feature>
<dbReference type="PANTHER" id="PTHR10344">
    <property type="entry name" value="THYMIDYLATE KINASE"/>
    <property type="match status" value="1"/>
</dbReference>
<evidence type="ECO:0000256" key="5">
    <source>
        <dbReference type="ARBA" id="ARBA00022727"/>
    </source>
</evidence>
<dbReference type="GO" id="GO:0004798">
    <property type="term" value="F:dTMP kinase activity"/>
    <property type="evidence" value="ECO:0007669"/>
    <property type="project" value="UniProtKB-UniRule"/>
</dbReference>
<evidence type="ECO:0000256" key="11">
    <source>
        <dbReference type="ARBA" id="ARBA00057735"/>
    </source>
</evidence>
<gene>
    <name evidence="12" type="primary">tmk</name>
    <name evidence="14" type="ORF">SAMN05444141_101158</name>
</gene>
<dbReference type="InterPro" id="IPR039430">
    <property type="entry name" value="Thymidylate_kin-like_dom"/>
</dbReference>
<evidence type="ECO:0000256" key="7">
    <source>
        <dbReference type="ARBA" id="ARBA00022777"/>
    </source>
</evidence>
<evidence type="ECO:0000256" key="12">
    <source>
        <dbReference type="HAMAP-Rule" id="MF_00165"/>
    </source>
</evidence>
<accession>A0A1I6XGK4</accession>
<dbReference type="Proteomes" id="UP000183371">
    <property type="component" value="Unassembled WGS sequence"/>
</dbReference>
<dbReference type="RefSeq" id="WP_054784994.1">
    <property type="nucleotide sequence ID" value="NZ_FPBD01000001.1"/>
</dbReference>
<comment type="similarity">
    <text evidence="1 12">Belongs to the thymidylate kinase family.</text>
</comment>
<evidence type="ECO:0000256" key="8">
    <source>
        <dbReference type="ARBA" id="ARBA00022840"/>
    </source>
</evidence>
<reference evidence="15" key="1">
    <citation type="submission" date="2016-10" db="EMBL/GenBank/DDBJ databases">
        <authorList>
            <person name="Varghese N."/>
            <person name="Submissions S."/>
        </authorList>
    </citation>
    <scope>NUCLEOTIDE SEQUENCE [LARGE SCALE GENOMIC DNA]</scope>
    <source>
        <strain evidence="15">DSM 17465</strain>
    </source>
</reference>
<evidence type="ECO:0000256" key="9">
    <source>
        <dbReference type="ARBA" id="ARBA00029962"/>
    </source>
</evidence>
<dbReference type="SUPFAM" id="SSF52540">
    <property type="entry name" value="P-loop containing nucleoside triphosphate hydrolases"/>
    <property type="match status" value="1"/>
</dbReference>
<feature type="domain" description="Thymidylate kinase-like" evidence="13">
    <location>
        <begin position="8"/>
        <end position="202"/>
    </location>
</feature>
<comment type="function">
    <text evidence="11 12">Phosphorylation of dTMP to form dTDP in both de novo and salvage pathways of dTTP synthesis.</text>
</comment>
<dbReference type="PANTHER" id="PTHR10344:SF4">
    <property type="entry name" value="UMP-CMP KINASE 2, MITOCHONDRIAL"/>
    <property type="match status" value="1"/>
</dbReference>
<evidence type="ECO:0000313" key="14">
    <source>
        <dbReference type="EMBL" id="SFT37132.1"/>
    </source>
</evidence>
<dbReference type="FunFam" id="3.40.50.300:FF:000225">
    <property type="entry name" value="Thymidylate kinase"/>
    <property type="match status" value="1"/>
</dbReference>
<evidence type="ECO:0000256" key="1">
    <source>
        <dbReference type="ARBA" id="ARBA00009776"/>
    </source>
</evidence>
<dbReference type="GO" id="GO:0006227">
    <property type="term" value="P:dUDP biosynthetic process"/>
    <property type="evidence" value="ECO:0007669"/>
    <property type="project" value="TreeGrafter"/>
</dbReference>
<protein>
    <recommendedName>
        <fullName evidence="3 12">Thymidylate kinase</fullName>
        <ecNumber evidence="2 12">2.7.4.9</ecNumber>
    </recommendedName>
    <alternativeName>
        <fullName evidence="9 12">dTMP kinase</fullName>
    </alternativeName>
</protein>
<keyword evidence="4 12" id="KW-0808">Transferase</keyword>
<dbReference type="NCBIfam" id="TIGR00041">
    <property type="entry name" value="DTMP_kinase"/>
    <property type="match status" value="1"/>
</dbReference>
<dbReference type="GO" id="GO:0005829">
    <property type="term" value="C:cytosol"/>
    <property type="evidence" value="ECO:0007669"/>
    <property type="project" value="TreeGrafter"/>
</dbReference>
<dbReference type="Pfam" id="PF02223">
    <property type="entry name" value="Thymidylate_kin"/>
    <property type="match status" value="1"/>
</dbReference>
<dbReference type="HAMAP" id="MF_00165">
    <property type="entry name" value="Thymidylate_kinase"/>
    <property type="match status" value="1"/>
</dbReference>
<keyword evidence="7 12" id="KW-0418">Kinase</keyword>
<evidence type="ECO:0000259" key="13">
    <source>
        <dbReference type="Pfam" id="PF02223"/>
    </source>
</evidence>
<comment type="catalytic activity">
    <reaction evidence="10 12">
        <text>dTMP + ATP = dTDP + ADP</text>
        <dbReference type="Rhea" id="RHEA:13517"/>
        <dbReference type="ChEBI" id="CHEBI:30616"/>
        <dbReference type="ChEBI" id="CHEBI:58369"/>
        <dbReference type="ChEBI" id="CHEBI:63528"/>
        <dbReference type="ChEBI" id="CHEBI:456216"/>
        <dbReference type="EC" id="2.7.4.9"/>
    </reaction>
</comment>
<evidence type="ECO:0000313" key="15">
    <source>
        <dbReference type="Proteomes" id="UP000183371"/>
    </source>
</evidence>
<evidence type="ECO:0000256" key="4">
    <source>
        <dbReference type="ARBA" id="ARBA00022679"/>
    </source>
</evidence>
<dbReference type="GO" id="GO:0006235">
    <property type="term" value="P:dTTP biosynthetic process"/>
    <property type="evidence" value="ECO:0007669"/>
    <property type="project" value="UniProtKB-UniRule"/>
</dbReference>
<dbReference type="CDD" id="cd01672">
    <property type="entry name" value="TMPK"/>
    <property type="match status" value="1"/>
</dbReference>
<dbReference type="EC" id="2.7.4.9" evidence="2 12"/>
<dbReference type="GO" id="GO:0006233">
    <property type="term" value="P:dTDP biosynthetic process"/>
    <property type="evidence" value="ECO:0007669"/>
    <property type="project" value="InterPro"/>
</dbReference>
<dbReference type="Gene3D" id="3.40.50.300">
    <property type="entry name" value="P-loop containing nucleotide triphosphate hydrolases"/>
    <property type="match status" value="1"/>
</dbReference>
<evidence type="ECO:0000256" key="2">
    <source>
        <dbReference type="ARBA" id="ARBA00012980"/>
    </source>
</evidence>
<sequence>MSGIFISFEGGEGAGKSTQIQRLRDKLAAKGVEAITTREPGGSQGAELVREVLLSGAAKDYGVTAEAVLFAAARADHIDTLIKPALEDGKWVLCDRFADSSRVYQGESGVPTPTVEALQQVAIAGHNPDMTLLINVTPEVGLARVSKRTAPVEFDGPDRFETDTLETHRRRQELFLDMARNEPDRIVVIDGDQPQDKVTDDIWQAVQDRFAEQIQQEAGEPDANREG</sequence>
<keyword evidence="8 12" id="KW-0067">ATP-binding</keyword>
<dbReference type="EMBL" id="FPBD01000001">
    <property type="protein sequence ID" value="SFT37132.1"/>
    <property type="molecule type" value="Genomic_DNA"/>
</dbReference>
<keyword evidence="5 12" id="KW-0545">Nucleotide biosynthesis</keyword>
<evidence type="ECO:0000256" key="10">
    <source>
        <dbReference type="ARBA" id="ARBA00048743"/>
    </source>
</evidence>
<dbReference type="InterPro" id="IPR027417">
    <property type="entry name" value="P-loop_NTPase"/>
</dbReference>
<dbReference type="InterPro" id="IPR018094">
    <property type="entry name" value="Thymidylate_kinase"/>
</dbReference>
<evidence type="ECO:0000256" key="6">
    <source>
        <dbReference type="ARBA" id="ARBA00022741"/>
    </source>
</evidence>
<dbReference type="InterPro" id="IPR018095">
    <property type="entry name" value="Thymidylate_kin_CS"/>
</dbReference>
<dbReference type="PROSITE" id="PS01331">
    <property type="entry name" value="THYMIDYLATE_KINASE"/>
    <property type="match status" value="1"/>
</dbReference>